<evidence type="ECO:0000313" key="1">
    <source>
        <dbReference type="EMBL" id="SDM78536.1"/>
    </source>
</evidence>
<dbReference type="EMBL" id="FNIA01000007">
    <property type="protein sequence ID" value="SDM78536.1"/>
    <property type="molecule type" value="Genomic_DNA"/>
</dbReference>
<reference evidence="1 2" key="1">
    <citation type="submission" date="2016-10" db="EMBL/GenBank/DDBJ databases">
        <authorList>
            <person name="de Groot N.N."/>
        </authorList>
    </citation>
    <scope>NUCLEOTIDE SEQUENCE [LARGE SCALE GENOMIC DNA]</scope>
    <source>
        <strain evidence="2">EB21,IBRC-M 10013,KCTC 4048</strain>
    </source>
</reference>
<protein>
    <submittedName>
        <fullName evidence="1">Uncharacterized protein</fullName>
    </submittedName>
</protein>
<name>A0A1G9W2W7_9EURY</name>
<keyword evidence="2" id="KW-1185">Reference proteome</keyword>
<dbReference type="PROSITE" id="PS51257">
    <property type="entry name" value="PROKAR_LIPOPROTEIN"/>
    <property type="match status" value="1"/>
</dbReference>
<dbReference type="RefSeq" id="WP_089732637.1">
    <property type="nucleotide sequence ID" value="NZ_FNIA01000007.1"/>
</dbReference>
<accession>A0A1G9W2W7</accession>
<proteinExistence type="predicted"/>
<dbReference type="AlphaFoldDB" id="A0A1G9W2W7"/>
<gene>
    <name evidence="1" type="ORF">SAMN05192554_107115</name>
</gene>
<organism evidence="1 2">
    <name type="scientific">Haloarchaeobius iranensis</name>
    <dbReference type="NCBI Taxonomy" id="996166"/>
    <lineage>
        <taxon>Archaea</taxon>
        <taxon>Methanobacteriati</taxon>
        <taxon>Methanobacteriota</taxon>
        <taxon>Stenosarchaea group</taxon>
        <taxon>Halobacteria</taxon>
        <taxon>Halobacteriales</taxon>
        <taxon>Halorubellaceae</taxon>
        <taxon>Haloarchaeobius</taxon>
    </lineage>
</organism>
<evidence type="ECO:0000313" key="2">
    <source>
        <dbReference type="Proteomes" id="UP000199370"/>
    </source>
</evidence>
<sequence length="155" mass="16482">MRRRAALLCLCLVLAGCSSSTPAPETTTATDSPCSTTVEYEHRPVPDLPSNVTRETAIAFAERHAEALAWNDSVRSAEFGLSVTSDTSVVNRTPDGFVIHVTGGVTFRGCTDGSVWVADGGLAANYFVNETTAIRLDQPQNTTDDPREHGGEVVA</sequence>
<dbReference type="Proteomes" id="UP000199370">
    <property type="component" value="Unassembled WGS sequence"/>
</dbReference>